<keyword evidence="2" id="KW-1185">Reference proteome</keyword>
<dbReference type="EMBL" id="SWFS01000478">
    <property type="protein sequence ID" value="KAA8901913.1"/>
    <property type="molecule type" value="Genomic_DNA"/>
</dbReference>
<reference evidence="1" key="1">
    <citation type="journal article" date="2019" name="G3 (Bethesda)">
        <title>Genome Assemblies of Two Rare Opportunistic Yeast Pathogens: Diutina rugosa (syn. Candida rugosa) and Trichomonascus ciferrii (syn. Candida ciferrii).</title>
        <authorList>
            <person name="Mixao V."/>
            <person name="Saus E."/>
            <person name="Hansen A.P."/>
            <person name="Lass-Florl C."/>
            <person name="Gabaldon T."/>
        </authorList>
    </citation>
    <scope>NUCLEOTIDE SEQUENCE</scope>
    <source>
        <strain evidence="1">CBS 4856</strain>
    </source>
</reference>
<evidence type="ECO:0000313" key="1">
    <source>
        <dbReference type="EMBL" id="KAA8901913.1"/>
    </source>
</evidence>
<sequence length="158" mass="17388">MARISLASVCLICSFNGSLRSSVIPNSLTVFDYCFHISIWKSQPGPFVWISYSASSFIKKVNEAQFVSRAHSSPLVSISEGFAVLSSRLSPWTEMMTSSTKPMIFAPSSSTSLYNGAEYKRNNNGDAEDSCGTPVRMGWLGYGALSMIKEADRAEMKW</sequence>
<dbReference type="Proteomes" id="UP000761534">
    <property type="component" value="Unassembled WGS sequence"/>
</dbReference>
<dbReference type="VEuPathDB" id="FungiDB:TRICI_005991"/>
<accession>A0A642UMY0</accession>
<proteinExistence type="predicted"/>
<comment type="caution">
    <text evidence="1">The sequence shown here is derived from an EMBL/GenBank/DDBJ whole genome shotgun (WGS) entry which is preliminary data.</text>
</comment>
<dbReference type="AlphaFoldDB" id="A0A642UMY0"/>
<protein>
    <submittedName>
        <fullName evidence="1">Uncharacterized protein</fullName>
    </submittedName>
</protein>
<gene>
    <name evidence="1" type="ORF">TRICI_005991</name>
</gene>
<name>A0A642UMY0_9ASCO</name>
<evidence type="ECO:0000313" key="2">
    <source>
        <dbReference type="Proteomes" id="UP000761534"/>
    </source>
</evidence>
<organism evidence="1 2">
    <name type="scientific">Trichomonascus ciferrii</name>
    <dbReference type="NCBI Taxonomy" id="44093"/>
    <lineage>
        <taxon>Eukaryota</taxon>
        <taxon>Fungi</taxon>
        <taxon>Dikarya</taxon>
        <taxon>Ascomycota</taxon>
        <taxon>Saccharomycotina</taxon>
        <taxon>Dipodascomycetes</taxon>
        <taxon>Dipodascales</taxon>
        <taxon>Trichomonascaceae</taxon>
        <taxon>Trichomonascus</taxon>
        <taxon>Trichomonascus ciferrii complex</taxon>
    </lineage>
</organism>